<feature type="transmembrane region" description="Helical" evidence="2">
    <location>
        <begin position="23"/>
        <end position="44"/>
    </location>
</feature>
<keyword evidence="2" id="KW-1133">Transmembrane helix</keyword>
<keyword evidence="2" id="KW-0812">Transmembrane</keyword>
<accession>A0AAD9DH96</accession>
<proteinExistence type="predicted"/>
<feature type="region of interest" description="Disordered" evidence="1">
    <location>
        <begin position="169"/>
        <end position="211"/>
    </location>
</feature>
<dbReference type="AlphaFoldDB" id="A0AAD9DH96"/>
<organism evidence="3 4">
    <name type="scientific">Skeletonema marinoi</name>
    <dbReference type="NCBI Taxonomy" id="267567"/>
    <lineage>
        <taxon>Eukaryota</taxon>
        <taxon>Sar</taxon>
        <taxon>Stramenopiles</taxon>
        <taxon>Ochrophyta</taxon>
        <taxon>Bacillariophyta</taxon>
        <taxon>Coscinodiscophyceae</taxon>
        <taxon>Thalassiosirophycidae</taxon>
        <taxon>Thalassiosirales</taxon>
        <taxon>Skeletonemataceae</taxon>
        <taxon>Skeletonema</taxon>
        <taxon>Skeletonema marinoi-dohrnii complex</taxon>
    </lineage>
</organism>
<gene>
    <name evidence="3" type="ORF">QTG54_002461</name>
</gene>
<name>A0AAD9DH96_9STRA</name>
<protein>
    <submittedName>
        <fullName evidence="3">Uncharacterized protein</fullName>
    </submittedName>
</protein>
<feature type="transmembrane region" description="Helical" evidence="2">
    <location>
        <begin position="64"/>
        <end position="85"/>
    </location>
</feature>
<keyword evidence="4" id="KW-1185">Reference proteome</keyword>
<dbReference type="EMBL" id="JATAAI010000003">
    <property type="protein sequence ID" value="KAK1747117.1"/>
    <property type="molecule type" value="Genomic_DNA"/>
</dbReference>
<keyword evidence="2" id="KW-0472">Membrane</keyword>
<evidence type="ECO:0000256" key="2">
    <source>
        <dbReference type="SAM" id="Phobius"/>
    </source>
</evidence>
<evidence type="ECO:0000256" key="1">
    <source>
        <dbReference type="SAM" id="MobiDB-lite"/>
    </source>
</evidence>
<sequence length="211" mass="23538">MACSKGLCLCSRKHGDVHFSRNIFVFSLIYFATAYAELAGIYWLMVQPGWAQSKMKRKGIRYGFTLPPVLIGLCAAIPPIFFGLYNPAVFNCFLNDQPVGCHGNPEVACSRVYKQEKKSDQYLSEGQAKNRKIQSILLGKAKETQNPELTKMSCLCLVLGFEGLGKRLSDRRRDKTGTSTPDDARSGSAQEEEEKEEERPDEDLMAIIDAA</sequence>
<dbReference type="Proteomes" id="UP001224775">
    <property type="component" value="Unassembled WGS sequence"/>
</dbReference>
<evidence type="ECO:0000313" key="3">
    <source>
        <dbReference type="EMBL" id="KAK1747117.1"/>
    </source>
</evidence>
<evidence type="ECO:0000313" key="4">
    <source>
        <dbReference type="Proteomes" id="UP001224775"/>
    </source>
</evidence>
<reference evidence="3" key="1">
    <citation type="submission" date="2023-06" db="EMBL/GenBank/DDBJ databases">
        <title>Survivors Of The Sea: Transcriptome response of Skeletonema marinoi to long-term dormancy.</title>
        <authorList>
            <person name="Pinder M.I.M."/>
            <person name="Kourtchenko O."/>
            <person name="Robertson E.K."/>
            <person name="Larsson T."/>
            <person name="Maumus F."/>
            <person name="Osuna-Cruz C.M."/>
            <person name="Vancaester E."/>
            <person name="Stenow R."/>
            <person name="Vandepoele K."/>
            <person name="Ploug H."/>
            <person name="Bruchert V."/>
            <person name="Godhe A."/>
            <person name="Topel M."/>
        </authorList>
    </citation>
    <scope>NUCLEOTIDE SEQUENCE</scope>
    <source>
        <strain evidence="3">R05AC</strain>
    </source>
</reference>
<comment type="caution">
    <text evidence="3">The sequence shown here is derived from an EMBL/GenBank/DDBJ whole genome shotgun (WGS) entry which is preliminary data.</text>
</comment>
<feature type="compositionally biased region" description="Acidic residues" evidence="1">
    <location>
        <begin position="190"/>
        <end position="204"/>
    </location>
</feature>